<dbReference type="InterPro" id="IPR016047">
    <property type="entry name" value="M23ase_b-sheet_dom"/>
</dbReference>
<dbReference type="PROSITE" id="PS51782">
    <property type="entry name" value="LYSM"/>
    <property type="match status" value="1"/>
</dbReference>
<dbReference type="AlphaFoldDB" id="A0A1J5R3K5"/>
<organism evidence="3">
    <name type="scientific">mine drainage metagenome</name>
    <dbReference type="NCBI Taxonomy" id="410659"/>
    <lineage>
        <taxon>unclassified sequences</taxon>
        <taxon>metagenomes</taxon>
        <taxon>ecological metagenomes</taxon>
    </lineage>
</organism>
<dbReference type="PANTHER" id="PTHR21666:SF263">
    <property type="entry name" value="MUREIN HYDROLASE ACTIVATOR NLPD"/>
    <property type="match status" value="1"/>
</dbReference>
<dbReference type="CDD" id="cd12797">
    <property type="entry name" value="M23_peptidase"/>
    <property type="match status" value="1"/>
</dbReference>
<comment type="caution">
    <text evidence="3">The sequence shown here is derived from an EMBL/GenBank/DDBJ whole genome shotgun (WGS) entry which is preliminary data.</text>
</comment>
<dbReference type="Pfam" id="PF01551">
    <property type="entry name" value="Peptidase_M23"/>
    <property type="match status" value="1"/>
</dbReference>
<proteinExistence type="inferred from homology"/>
<dbReference type="InterPro" id="IPR036779">
    <property type="entry name" value="LysM_dom_sf"/>
</dbReference>
<dbReference type="EMBL" id="MLJW01000289">
    <property type="protein sequence ID" value="OIQ90497.1"/>
    <property type="molecule type" value="Genomic_DNA"/>
</dbReference>
<dbReference type="SUPFAM" id="SSF54106">
    <property type="entry name" value="LysM domain"/>
    <property type="match status" value="1"/>
</dbReference>
<sequence length="321" mass="32728">MNRLGIYLMFCLAALLAGCASNQPAPVIERAAPTTLEGAGAQAASTPAGFYIVKKGDTLYSIALDHGCSYRDIAAWNSLSDPNKIEVGQQLRVAPPEAAAAPSEAAGGAEVRPVAAPAPVEAQPLTAPGAPVAAPAPVSGTANTDTLKLGPIGGEQPYSEAALARLQKTDSTQTPAPVPPPVVPAAAPVPAPASQAANDDGVDWGWPMKGKVIAGFVEGANKGIDIAAKPGDPVLAAAAGKVVYAGTGLRGYGKLVIVKHNALFLSAYAHNSQILVKEGQSVAKGQEIAEAGSTDSDQPMLHFEIRRQGKPVDPLKHLPSR</sequence>
<dbReference type="SUPFAM" id="SSF51261">
    <property type="entry name" value="Duplicated hybrid motif"/>
    <property type="match status" value="1"/>
</dbReference>
<dbReference type="PROSITE" id="PS51257">
    <property type="entry name" value="PROKAR_LIPOPROTEIN"/>
    <property type="match status" value="1"/>
</dbReference>
<comment type="similarity">
    <text evidence="1">Belongs to the E.coli NlpD/Haemophilus LppB family.</text>
</comment>
<dbReference type="GO" id="GO:0032153">
    <property type="term" value="C:cell division site"/>
    <property type="evidence" value="ECO:0007669"/>
    <property type="project" value="TreeGrafter"/>
</dbReference>
<dbReference type="GO" id="GO:0004222">
    <property type="term" value="F:metalloendopeptidase activity"/>
    <property type="evidence" value="ECO:0007669"/>
    <property type="project" value="TreeGrafter"/>
</dbReference>
<dbReference type="Pfam" id="PF01476">
    <property type="entry name" value="LysM"/>
    <property type="match status" value="1"/>
</dbReference>
<dbReference type="InterPro" id="IPR011055">
    <property type="entry name" value="Dup_hybrid_motif"/>
</dbReference>
<keyword evidence="3" id="KW-0378">Hydrolase</keyword>
<evidence type="ECO:0000259" key="2">
    <source>
        <dbReference type="PROSITE" id="PS51782"/>
    </source>
</evidence>
<dbReference type="InterPro" id="IPR018392">
    <property type="entry name" value="LysM"/>
</dbReference>
<feature type="domain" description="LysM" evidence="2">
    <location>
        <begin position="49"/>
        <end position="93"/>
    </location>
</feature>
<dbReference type="InterPro" id="IPR050570">
    <property type="entry name" value="Cell_wall_metabolism_enzyme"/>
</dbReference>
<dbReference type="SMART" id="SM00257">
    <property type="entry name" value="LysM"/>
    <property type="match status" value="1"/>
</dbReference>
<evidence type="ECO:0000256" key="1">
    <source>
        <dbReference type="ARBA" id="ARBA00038420"/>
    </source>
</evidence>
<dbReference type="Gene3D" id="3.10.350.10">
    <property type="entry name" value="LysM domain"/>
    <property type="match status" value="1"/>
</dbReference>
<dbReference type="CDD" id="cd00118">
    <property type="entry name" value="LysM"/>
    <property type="match status" value="1"/>
</dbReference>
<accession>A0A1J5R3K5</accession>
<gene>
    <name evidence="3" type="primary">nlpD_6</name>
    <name evidence="3" type="ORF">GALL_275770</name>
</gene>
<reference evidence="3" key="1">
    <citation type="submission" date="2016-10" db="EMBL/GenBank/DDBJ databases">
        <title>Sequence of Gallionella enrichment culture.</title>
        <authorList>
            <person name="Poehlein A."/>
            <person name="Muehling M."/>
            <person name="Daniel R."/>
        </authorList>
    </citation>
    <scope>NUCLEOTIDE SEQUENCE</scope>
</reference>
<evidence type="ECO:0000313" key="3">
    <source>
        <dbReference type="EMBL" id="OIQ90497.1"/>
    </source>
</evidence>
<dbReference type="Gene3D" id="2.70.70.10">
    <property type="entry name" value="Glucose Permease (Domain IIA)"/>
    <property type="match status" value="1"/>
</dbReference>
<protein>
    <submittedName>
        <fullName evidence="3">Murein hydrolase activator NlpD</fullName>
    </submittedName>
</protein>
<name>A0A1J5R3K5_9ZZZZ</name>
<dbReference type="GO" id="GO:0009279">
    <property type="term" value="C:cell outer membrane"/>
    <property type="evidence" value="ECO:0007669"/>
    <property type="project" value="TreeGrafter"/>
</dbReference>
<dbReference type="PANTHER" id="PTHR21666">
    <property type="entry name" value="PEPTIDASE-RELATED"/>
    <property type="match status" value="1"/>
</dbReference>